<protein>
    <recommendedName>
        <fullName evidence="1">Asparagine synthetase domain-containing protein</fullName>
    </recommendedName>
</protein>
<feature type="domain" description="Asparagine synthetase" evidence="1">
    <location>
        <begin position="66"/>
        <end position="220"/>
    </location>
</feature>
<dbReference type="InterPro" id="IPR001962">
    <property type="entry name" value="Asn_synthase"/>
</dbReference>
<organism evidence="2 3">
    <name type="scientific">Streptomyces aurantiacus JA 4570</name>
    <dbReference type="NCBI Taxonomy" id="1286094"/>
    <lineage>
        <taxon>Bacteria</taxon>
        <taxon>Bacillati</taxon>
        <taxon>Actinomycetota</taxon>
        <taxon>Actinomycetes</taxon>
        <taxon>Kitasatosporales</taxon>
        <taxon>Streptomycetaceae</taxon>
        <taxon>Streptomyces</taxon>
        <taxon>Streptomyces aurantiacus group</taxon>
    </lineage>
</organism>
<comment type="caution">
    <text evidence="2">The sequence shown here is derived from an EMBL/GenBank/DDBJ whole genome shotgun (WGS) entry which is preliminary data.</text>
</comment>
<name>S4AV32_9ACTN</name>
<dbReference type="GO" id="GO:0006529">
    <property type="term" value="P:asparagine biosynthetic process"/>
    <property type="evidence" value="ECO:0007669"/>
    <property type="project" value="InterPro"/>
</dbReference>
<accession>S4AV32</accession>
<dbReference type="InterPro" id="IPR014729">
    <property type="entry name" value="Rossmann-like_a/b/a_fold"/>
</dbReference>
<reference evidence="2 3" key="1">
    <citation type="submission" date="2013-02" db="EMBL/GenBank/DDBJ databases">
        <title>Draft Genome Sequence of Streptomyces aurantiacus, Which Produces Setomimycin.</title>
        <authorList>
            <person name="Gruening B.A."/>
            <person name="Praeg A."/>
            <person name="Erxleben A."/>
            <person name="Guenther S."/>
            <person name="Mueller M."/>
        </authorList>
    </citation>
    <scope>NUCLEOTIDE SEQUENCE [LARGE SCALE GENOMIC DNA]</scope>
    <source>
        <strain evidence="2 3">JA 4570</strain>
    </source>
</reference>
<dbReference type="Gene3D" id="3.40.50.620">
    <property type="entry name" value="HUPs"/>
    <property type="match status" value="1"/>
</dbReference>
<dbReference type="Proteomes" id="UP000014629">
    <property type="component" value="Unassembled WGS sequence"/>
</dbReference>
<dbReference type="GO" id="GO:0004066">
    <property type="term" value="F:asparagine synthase (glutamine-hydrolyzing) activity"/>
    <property type="evidence" value="ECO:0007669"/>
    <property type="project" value="InterPro"/>
</dbReference>
<evidence type="ECO:0000313" key="2">
    <source>
        <dbReference type="EMBL" id="EPH45312.1"/>
    </source>
</evidence>
<evidence type="ECO:0000313" key="3">
    <source>
        <dbReference type="Proteomes" id="UP000014629"/>
    </source>
</evidence>
<dbReference type="SUPFAM" id="SSF52402">
    <property type="entry name" value="Adenine nucleotide alpha hydrolases-like"/>
    <property type="match status" value="1"/>
</dbReference>
<dbReference type="AlphaFoldDB" id="S4AV32"/>
<dbReference type="PATRIC" id="fig|1286094.4.peg.1554"/>
<keyword evidence="3" id="KW-1185">Reference proteome</keyword>
<dbReference type="EMBL" id="AOPZ01000063">
    <property type="protein sequence ID" value="EPH45312.1"/>
    <property type="molecule type" value="Genomic_DNA"/>
</dbReference>
<gene>
    <name evidence="2" type="ORF">STRAU_1577</name>
</gene>
<proteinExistence type="predicted"/>
<sequence>MGREVARILSGHSRYGHDTMFAGVHLLTVGSVADFSASGLELRYPAAVGRDQPRELAEDADPVAAFEELLAWVLEQRPMRADRVAVQLSGGQDSATVGLSLGALYPDAVTACAMELPSAAGVQQMERRALLAGACRLAGDCTVSALEYLPLHPAGARRGGRCSVYEEPYTELLEASLAAVVARGVVAVVTGFGGDELMAVAGQGSSRPARVRAWLGPAAREAEAERDAGIAPATAVPETALLALRTVSAPMLRAGVWPVAPLTDPHMVRFTRQLPEVWRADKALMRERLIRHGLPSRVVRPVLRETFAEVMATAVHRYAPALLRDMAADSPLVDAGFLDGRALLAVAEDCERGVRGAAEHSAVYTPIALDLAVRSLT</sequence>
<dbReference type="Pfam" id="PF00733">
    <property type="entry name" value="Asn_synthase"/>
    <property type="match status" value="1"/>
</dbReference>
<evidence type="ECO:0000259" key="1">
    <source>
        <dbReference type="Pfam" id="PF00733"/>
    </source>
</evidence>